<comment type="caution">
    <text evidence="2">The sequence shown here is derived from an EMBL/GenBank/DDBJ whole genome shotgun (WGS) entry which is preliminary data.</text>
</comment>
<protein>
    <submittedName>
        <fullName evidence="2">HAD family hydrolase</fullName>
    </submittedName>
</protein>
<dbReference type="Pfam" id="PF00702">
    <property type="entry name" value="Hydrolase"/>
    <property type="match status" value="1"/>
</dbReference>
<dbReference type="PRINTS" id="PR00413">
    <property type="entry name" value="HADHALOGNASE"/>
</dbReference>
<dbReference type="SFLD" id="SFLDS00003">
    <property type="entry name" value="Haloacid_Dehalogenase"/>
    <property type="match status" value="1"/>
</dbReference>
<keyword evidence="3" id="KW-1185">Reference proteome</keyword>
<sequence>MTTALCFDLDGTIVHYPEPYEAVVRETLEAHGIAFTSDLESVGEDAFRAAFNALEPDPYRQSMAAVVEAADADADPDAMVETLRRNEYAATTVPEAARLSLSGLADDADDRLAVVTNGVRDWQVGKLDHHGLTDLFDAVVASYEVGAHKPDSAPFDAVRERVPADEYVMVGDEYEADVEGARAAGFVPIHFEDGDDGPDLWATIDALL</sequence>
<reference evidence="2" key="1">
    <citation type="submission" date="2021-06" db="EMBL/GenBank/DDBJ databases">
        <title>New haloarchaea isolates fom saline soil.</title>
        <authorList>
            <person name="Duran-Viseras A."/>
            <person name="Sanchez-Porro C.S."/>
            <person name="Ventosa A."/>
        </authorList>
    </citation>
    <scope>NUCLEOTIDE SEQUENCE</scope>
    <source>
        <strain evidence="2">JCM 18369</strain>
    </source>
</reference>
<dbReference type="EMBL" id="JAHQXE010000001">
    <property type="protein sequence ID" value="MBV0900322.1"/>
    <property type="molecule type" value="Genomic_DNA"/>
</dbReference>
<dbReference type="Gene3D" id="3.40.50.1000">
    <property type="entry name" value="HAD superfamily/HAD-like"/>
    <property type="match status" value="1"/>
</dbReference>
<dbReference type="RefSeq" id="WP_162412375.1">
    <property type="nucleotide sequence ID" value="NZ_JAHQXE010000001.1"/>
</dbReference>
<comment type="similarity">
    <text evidence="1">Belongs to the HAD-like hydrolase superfamily.</text>
</comment>
<gene>
    <name evidence="2" type="ORF">KTS37_00850</name>
</gene>
<dbReference type="InterPro" id="IPR006439">
    <property type="entry name" value="HAD-SF_hydro_IA"/>
</dbReference>
<dbReference type="GO" id="GO:0016787">
    <property type="term" value="F:hydrolase activity"/>
    <property type="evidence" value="ECO:0007669"/>
    <property type="project" value="UniProtKB-KW"/>
</dbReference>
<dbReference type="Proteomes" id="UP001166304">
    <property type="component" value="Unassembled WGS sequence"/>
</dbReference>
<dbReference type="InterPro" id="IPR036412">
    <property type="entry name" value="HAD-like_sf"/>
</dbReference>
<name>A0AA41G563_9EURY</name>
<keyword evidence="2" id="KW-0378">Hydrolase</keyword>
<dbReference type="SUPFAM" id="SSF56784">
    <property type="entry name" value="HAD-like"/>
    <property type="match status" value="1"/>
</dbReference>
<organism evidence="2 3">
    <name type="scientific">Haloarcula salina</name>
    <dbReference type="NCBI Taxonomy" id="1429914"/>
    <lineage>
        <taxon>Archaea</taxon>
        <taxon>Methanobacteriati</taxon>
        <taxon>Methanobacteriota</taxon>
        <taxon>Stenosarchaea group</taxon>
        <taxon>Halobacteria</taxon>
        <taxon>Halobacteriales</taxon>
        <taxon>Haloarculaceae</taxon>
        <taxon>Haloarcula</taxon>
    </lineage>
</organism>
<dbReference type="Gene3D" id="1.10.150.240">
    <property type="entry name" value="Putative phosphatase, domain 2"/>
    <property type="match status" value="1"/>
</dbReference>
<dbReference type="InterPro" id="IPR052550">
    <property type="entry name" value="Pyrimidine_5'-ntase_YjjG"/>
</dbReference>
<dbReference type="SFLD" id="SFLDG01129">
    <property type="entry name" value="C1.5:_HAD__Beta-PGM__Phosphata"/>
    <property type="match status" value="1"/>
</dbReference>
<evidence type="ECO:0000313" key="2">
    <source>
        <dbReference type="EMBL" id="MBV0900322.1"/>
    </source>
</evidence>
<dbReference type="PANTHER" id="PTHR47478">
    <property type="match status" value="1"/>
</dbReference>
<dbReference type="InterPro" id="IPR023214">
    <property type="entry name" value="HAD_sf"/>
</dbReference>
<accession>A0AA41G563</accession>
<dbReference type="AlphaFoldDB" id="A0AA41G563"/>
<dbReference type="InterPro" id="IPR023198">
    <property type="entry name" value="PGP-like_dom2"/>
</dbReference>
<evidence type="ECO:0000313" key="3">
    <source>
        <dbReference type="Proteomes" id="UP001166304"/>
    </source>
</evidence>
<dbReference type="NCBIfam" id="TIGR01549">
    <property type="entry name" value="HAD-SF-IA-v1"/>
    <property type="match status" value="1"/>
</dbReference>
<proteinExistence type="inferred from homology"/>
<dbReference type="PANTHER" id="PTHR47478:SF1">
    <property type="entry name" value="PYRIMIDINE 5'-NUCLEOTIDASE YJJG"/>
    <property type="match status" value="1"/>
</dbReference>
<evidence type="ECO:0000256" key="1">
    <source>
        <dbReference type="ARBA" id="ARBA00007958"/>
    </source>
</evidence>